<evidence type="ECO:0000259" key="4">
    <source>
        <dbReference type="Pfam" id="PF11797"/>
    </source>
</evidence>
<dbReference type="Proteomes" id="UP000501747">
    <property type="component" value="Chromosome"/>
</dbReference>
<keyword evidence="1" id="KW-1133">Transmembrane helix</keyword>
<name>A0A6G8ATB7_9ENTE</name>
<keyword evidence="1" id="KW-0812">Transmembrane</keyword>
<dbReference type="RefSeq" id="WP_166034368.1">
    <property type="nucleotide sequence ID" value="NZ_CP049887.1"/>
</dbReference>
<keyword evidence="1" id="KW-0472">Membrane</keyword>
<feature type="chain" id="PRO_5039457926" evidence="2">
    <location>
        <begin position="26"/>
        <end position="337"/>
    </location>
</feature>
<dbReference type="InterPro" id="IPR021759">
    <property type="entry name" value="WxLIP_HBD"/>
</dbReference>
<dbReference type="Pfam" id="PF11797">
    <property type="entry name" value="WxLIP_HBD"/>
    <property type="match status" value="1"/>
</dbReference>
<dbReference type="EMBL" id="CP049887">
    <property type="protein sequence ID" value="QIL48220.1"/>
    <property type="molecule type" value="Genomic_DNA"/>
</dbReference>
<sequence>MENKKNVRFSLILFTLCSFFFAVTANEVSAESSKGLNFSYENVIPKNQISDNSYFELKVKPGDKQTLVTKLTNESDKEVVVQVSVSNATTSSSGIINYGANKEKLVGKNNLSINDMIEFPTQVKLKAHETKDLKFKLNIPKKEFEGLILGGIELKELEKSDDKKAETGASLKNEYSYVYSVSLKENEEVVTPEFTSSGTDYEQGAFTTINNEKSLIASKVKIETTLMGKETDKVINTFKVEDYRFAPNSTLVLPLNGTEELPIGDYRTKTTLTMNDQNWTFEGAFKVSKENQKKKDVFIDETPEEKKVNWLIIVLVVTSFIGLTVGIFYLLNRKKRD</sequence>
<keyword evidence="6" id="KW-1185">Reference proteome</keyword>
<dbReference type="AlphaFoldDB" id="A0A6G8ATB7"/>
<proteinExistence type="predicted"/>
<evidence type="ECO:0000256" key="2">
    <source>
        <dbReference type="SAM" id="SignalP"/>
    </source>
</evidence>
<dbReference type="Pfam" id="PF06030">
    <property type="entry name" value="WxLIP_PGBD"/>
    <property type="match status" value="1"/>
</dbReference>
<evidence type="ECO:0000313" key="6">
    <source>
        <dbReference type="Proteomes" id="UP000501747"/>
    </source>
</evidence>
<feature type="domain" description="WxL Interacting Protein peptidoglycan binding" evidence="3">
    <location>
        <begin position="38"/>
        <end position="156"/>
    </location>
</feature>
<organism evidence="5 6">
    <name type="scientific">Vagococcus hydrophili</name>
    <dbReference type="NCBI Taxonomy" id="2714947"/>
    <lineage>
        <taxon>Bacteria</taxon>
        <taxon>Bacillati</taxon>
        <taxon>Bacillota</taxon>
        <taxon>Bacilli</taxon>
        <taxon>Lactobacillales</taxon>
        <taxon>Enterococcaceae</taxon>
        <taxon>Vagococcus</taxon>
    </lineage>
</organism>
<accession>A0A6G8ATB7</accession>
<dbReference type="KEGG" id="vhy:G7082_06820"/>
<feature type="domain" description="WxL Interacting Protein host binding" evidence="4">
    <location>
        <begin position="167"/>
        <end position="294"/>
    </location>
</feature>
<evidence type="ECO:0000313" key="5">
    <source>
        <dbReference type="EMBL" id="QIL48220.1"/>
    </source>
</evidence>
<evidence type="ECO:0000256" key="1">
    <source>
        <dbReference type="SAM" id="Phobius"/>
    </source>
</evidence>
<feature type="signal peptide" evidence="2">
    <location>
        <begin position="1"/>
        <end position="25"/>
    </location>
</feature>
<evidence type="ECO:0000259" key="3">
    <source>
        <dbReference type="Pfam" id="PF06030"/>
    </source>
</evidence>
<keyword evidence="2" id="KW-0732">Signal</keyword>
<protein>
    <submittedName>
        <fullName evidence="5">DUF916 domain-containing protein</fullName>
    </submittedName>
</protein>
<reference evidence="5 6" key="1">
    <citation type="submission" date="2020-03" db="EMBL/GenBank/DDBJ databases">
        <title>Vagococcus sp. nov., isolated from beetles.</title>
        <authorList>
            <person name="Hyun D.-W."/>
            <person name="Bae J.-W."/>
        </authorList>
    </citation>
    <scope>NUCLEOTIDE SEQUENCE [LARGE SCALE GENOMIC DNA]</scope>
    <source>
        <strain evidence="5 6">HDW17B</strain>
    </source>
</reference>
<feature type="transmembrane region" description="Helical" evidence="1">
    <location>
        <begin position="310"/>
        <end position="331"/>
    </location>
</feature>
<dbReference type="InterPro" id="IPR010317">
    <property type="entry name" value="WxLIP_PGBD"/>
</dbReference>
<gene>
    <name evidence="5" type="ORF">G7082_06820</name>
</gene>